<dbReference type="InterPro" id="IPR041664">
    <property type="entry name" value="AAA_16"/>
</dbReference>
<protein>
    <submittedName>
        <fullName evidence="4">DNA-binding CsgD family transcriptional regulator</fullName>
    </submittedName>
</protein>
<keyword evidence="5" id="KW-1185">Reference proteome</keyword>
<dbReference type="PROSITE" id="PS00622">
    <property type="entry name" value="HTH_LUXR_1"/>
    <property type="match status" value="1"/>
</dbReference>
<keyword evidence="1" id="KW-0547">Nucleotide-binding</keyword>
<dbReference type="RefSeq" id="WP_192768758.1">
    <property type="nucleotide sequence ID" value="NZ_JADBEB010000001.1"/>
</dbReference>
<accession>A0A927M9X6</accession>
<dbReference type="Proteomes" id="UP000649753">
    <property type="component" value="Unassembled WGS sequence"/>
</dbReference>
<evidence type="ECO:0000259" key="3">
    <source>
        <dbReference type="PROSITE" id="PS50043"/>
    </source>
</evidence>
<comment type="caution">
    <text evidence="4">The sequence shown here is derived from an EMBL/GenBank/DDBJ whole genome shotgun (WGS) entry which is preliminary data.</text>
</comment>
<dbReference type="GO" id="GO:0004016">
    <property type="term" value="F:adenylate cyclase activity"/>
    <property type="evidence" value="ECO:0007669"/>
    <property type="project" value="TreeGrafter"/>
</dbReference>
<dbReference type="SUPFAM" id="SSF52540">
    <property type="entry name" value="P-loop containing nucleoside triphosphate hydrolases"/>
    <property type="match status" value="1"/>
</dbReference>
<dbReference type="PANTHER" id="PTHR16305:SF35">
    <property type="entry name" value="TRANSCRIPTIONAL ACTIVATOR DOMAIN"/>
    <property type="match status" value="1"/>
</dbReference>
<organism evidence="4 5">
    <name type="scientific">Plantactinospora soyae</name>
    <dbReference type="NCBI Taxonomy" id="1544732"/>
    <lineage>
        <taxon>Bacteria</taxon>
        <taxon>Bacillati</taxon>
        <taxon>Actinomycetota</taxon>
        <taxon>Actinomycetes</taxon>
        <taxon>Micromonosporales</taxon>
        <taxon>Micromonosporaceae</taxon>
        <taxon>Plantactinospora</taxon>
    </lineage>
</organism>
<keyword evidence="2" id="KW-0067">ATP-binding</keyword>
<dbReference type="PANTHER" id="PTHR16305">
    <property type="entry name" value="TESTICULAR SOLUBLE ADENYLYL CYCLASE"/>
    <property type="match status" value="1"/>
</dbReference>
<dbReference type="InterPro" id="IPR016032">
    <property type="entry name" value="Sig_transdc_resp-reg_C-effctor"/>
</dbReference>
<gene>
    <name evidence="4" type="ORF">H4W31_004899</name>
</gene>
<dbReference type="GO" id="GO:0005524">
    <property type="term" value="F:ATP binding"/>
    <property type="evidence" value="ECO:0007669"/>
    <property type="project" value="UniProtKB-KW"/>
</dbReference>
<evidence type="ECO:0000313" key="4">
    <source>
        <dbReference type="EMBL" id="MBE1489261.1"/>
    </source>
</evidence>
<dbReference type="InterPro" id="IPR000792">
    <property type="entry name" value="Tscrpt_reg_LuxR_C"/>
</dbReference>
<dbReference type="SMART" id="SM00382">
    <property type="entry name" value="AAA"/>
    <property type="match status" value="1"/>
</dbReference>
<dbReference type="GO" id="GO:0005737">
    <property type="term" value="C:cytoplasm"/>
    <property type="evidence" value="ECO:0007669"/>
    <property type="project" value="TreeGrafter"/>
</dbReference>
<evidence type="ECO:0000256" key="2">
    <source>
        <dbReference type="ARBA" id="ARBA00022840"/>
    </source>
</evidence>
<name>A0A927M9X6_9ACTN</name>
<dbReference type="InterPro" id="IPR036388">
    <property type="entry name" value="WH-like_DNA-bd_sf"/>
</dbReference>
<dbReference type="Gene3D" id="1.10.10.10">
    <property type="entry name" value="Winged helix-like DNA-binding domain superfamily/Winged helix DNA-binding domain"/>
    <property type="match status" value="1"/>
</dbReference>
<dbReference type="EMBL" id="JADBEB010000001">
    <property type="protein sequence ID" value="MBE1489261.1"/>
    <property type="molecule type" value="Genomic_DNA"/>
</dbReference>
<evidence type="ECO:0000256" key="1">
    <source>
        <dbReference type="ARBA" id="ARBA00022741"/>
    </source>
</evidence>
<dbReference type="InterPro" id="IPR003593">
    <property type="entry name" value="AAA+_ATPase"/>
</dbReference>
<proteinExistence type="predicted"/>
<reference evidence="4" key="1">
    <citation type="submission" date="2020-10" db="EMBL/GenBank/DDBJ databases">
        <title>Sequencing the genomes of 1000 actinobacteria strains.</title>
        <authorList>
            <person name="Klenk H.-P."/>
        </authorList>
    </citation>
    <scope>NUCLEOTIDE SEQUENCE</scope>
    <source>
        <strain evidence="4">DSM 46832</strain>
    </source>
</reference>
<dbReference type="CDD" id="cd06170">
    <property type="entry name" value="LuxR_C_like"/>
    <property type="match status" value="1"/>
</dbReference>
<evidence type="ECO:0000313" key="5">
    <source>
        <dbReference type="Proteomes" id="UP000649753"/>
    </source>
</evidence>
<dbReference type="SMART" id="SM00421">
    <property type="entry name" value="HTH_LUXR"/>
    <property type="match status" value="1"/>
</dbReference>
<sequence length="923" mass="98114">MNAGPDAGSPVLVGRAGELAGLAEFLAEAARDGAALLLTGDPGAGKTALLAATAEPAAARGVRVIRGSGVEYETEISFAGLHQLVGALSAELARLPDSSRSALEVALGFGTGPAPAEMAVLHAAYALFVEAARERPLLLVVDDLHALDRASRSVISFVARRTAGRRIGVLAAVRTGVVDSPEPLRLPEMPVGPLLDADAIRLLSSRFAGLPRRLIVDVAHQAQGNPLALLEFGALADGPGTRLRGHTSIGTGPAEEVRALYAARVARLPGGTRELLLLAALEGTGDIGVLEAAAGDVAIGALDAAERDQMIHVTPDGRTVRFRHPLTRSAVVGEATLEQRRSAHRRLAEALTGQPERRADHLSMATAAPDEPVAQIVEAGAWQSLRRGDVLGALTRLRRAAELSPDREKGRRRLADAAYVGASVAGHLDLSHELMRELDDHTATSRSLPAVAAAGYLALMTDGDAATAHRVLVEALDQHTHTAGVGLEDLTPALFTLMVTCQYSGRPERWAPLRELVGKLPTVPVSSPISLIRILEDPGAVPGELLHDLDEQLARLDQVTDAGIIIRTALAASYLDRLSGCRRQVALTLRHARDSGTVSGHPLLIVSALDDLYTGRWGRADAAAREIIDSGRYTRYRLFSQIGRYIAALVAAHRGDVDTCMTHCQVLLDWAAGRDLGRLANWAHQAQARAALGSSDFDTAFRHASAITAPGELPPFTIEALWTALDLVEAAVHSGRTSEAQKHAAALRAARVGRVSPRYALMTATATAMTSAPSWMARQFDEALALPGIEQWPFEVARTHLAYGEQLRRRSLRAEARVHLFAAHERFEWLGAAPWVARAASELRATGMTRSAGALAGDALTPQEREVAELAATGLSTKEVAARLMISPRTVSAHLYRVFPKLGISSRAALRDALTDRDADPEA</sequence>
<dbReference type="InterPro" id="IPR027417">
    <property type="entry name" value="P-loop_NTPase"/>
</dbReference>
<dbReference type="PRINTS" id="PR00038">
    <property type="entry name" value="HTHLUXR"/>
</dbReference>
<dbReference type="Pfam" id="PF00196">
    <property type="entry name" value="GerE"/>
    <property type="match status" value="1"/>
</dbReference>
<feature type="domain" description="HTH luxR-type" evidence="3">
    <location>
        <begin position="853"/>
        <end position="918"/>
    </location>
</feature>
<dbReference type="PROSITE" id="PS50043">
    <property type="entry name" value="HTH_LUXR_2"/>
    <property type="match status" value="1"/>
</dbReference>
<dbReference type="GO" id="GO:0003677">
    <property type="term" value="F:DNA binding"/>
    <property type="evidence" value="ECO:0007669"/>
    <property type="project" value="UniProtKB-KW"/>
</dbReference>
<dbReference type="GO" id="GO:0006355">
    <property type="term" value="P:regulation of DNA-templated transcription"/>
    <property type="evidence" value="ECO:0007669"/>
    <property type="project" value="InterPro"/>
</dbReference>
<dbReference type="SUPFAM" id="SSF46894">
    <property type="entry name" value="C-terminal effector domain of the bipartite response regulators"/>
    <property type="match status" value="1"/>
</dbReference>
<keyword evidence="4" id="KW-0238">DNA-binding</keyword>
<dbReference type="Pfam" id="PF13191">
    <property type="entry name" value="AAA_16"/>
    <property type="match status" value="1"/>
</dbReference>
<dbReference type="AlphaFoldDB" id="A0A927M9X6"/>
<dbReference type="Gene3D" id="3.40.50.300">
    <property type="entry name" value="P-loop containing nucleotide triphosphate hydrolases"/>
    <property type="match status" value="1"/>
</dbReference>